<reference evidence="4 5" key="1">
    <citation type="submission" date="2024-02" db="EMBL/GenBank/DDBJ databases">
        <title>de novo genome assembly of Solanum bulbocastanum strain 11H21.</title>
        <authorList>
            <person name="Hosaka A.J."/>
        </authorList>
    </citation>
    <scope>NUCLEOTIDE SEQUENCE [LARGE SCALE GENOMIC DNA]</scope>
    <source>
        <tissue evidence="4">Young leaves</tissue>
    </source>
</reference>
<proteinExistence type="predicted"/>
<dbReference type="GO" id="GO:0005525">
    <property type="term" value="F:GTP binding"/>
    <property type="evidence" value="ECO:0007669"/>
    <property type="project" value="UniProtKB-KW"/>
</dbReference>
<evidence type="ECO:0000256" key="2">
    <source>
        <dbReference type="ARBA" id="ARBA00023134"/>
    </source>
</evidence>
<keyword evidence="1" id="KW-0547">Nucleotide-binding</keyword>
<dbReference type="InterPro" id="IPR045058">
    <property type="entry name" value="GIMA/IAN/Toc"/>
</dbReference>
<name>A0AAN8Y916_SOLBU</name>
<dbReference type="Proteomes" id="UP001371456">
    <property type="component" value="Unassembled WGS sequence"/>
</dbReference>
<keyword evidence="2" id="KW-0342">GTP-binding</keyword>
<gene>
    <name evidence="4" type="ORF">RDI58_017649</name>
</gene>
<keyword evidence="5" id="KW-1185">Reference proteome</keyword>
<evidence type="ECO:0000313" key="4">
    <source>
        <dbReference type="EMBL" id="KAK6784195.1"/>
    </source>
</evidence>
<dbReference type="PROSITE" id="PS51720">
    <property type="entry name" value="G_AIG1"/>
    <property type="match status" value="1"/>
</dbReference>
<dbReference type="PANTHER" id="PTHR10903">
    <property type="entry name" value="GTPASE, IMAP FAMILY MEMBER-RELATED"/>
    <property type="match status" value="1"/>
</dbReference>
<dbReference type="SUPFAM" id="SSF52540">
    <property type="entry name" value="P-loop containing nucleoside triphosphate hydrolases"/>
    <property type="match status" value="1"/>
</dbReference>
<dbReference type="InterPro" id="IPR006703">
    <property type="entry name" value="G_AIG1"/>
</dbReference>
<feature type="domain" description="AIG1-type G" evidence="3">
    <location>
        <begin position="15"/>
        <end position="118"/>
    </location>
</feature>
<dbReference type="Pfam" id="PF04548">
    <property type="entry name" value="AIG1"/>
    <property type="match status" value="1"/>
</dbReference>
<evidence type="ECO:0000256" key="1">
    <source>
        <dbReference type="ARBA" id="ARBA00022741"/>
    </source>
</evidence>
<evidence type="ECO:0000313" key="5">
    <source>
        <dbReference type="Proteomes" id="UP001371456"/>
    </source>
</evidence>
<organism evidence="4 5">
    <name type="scientific">Solanum bulbocastanum</name>
    <name type="common">Wild potato</name>
    <dbReference type="NCBI Taxonomy" id="147425"/>
    <lineage>
        <taxon>Eukaryota</taxon>
        <taxon>Viridiplantae</taxon>
        <taxon>Streptophyta</taxon>
        <taxon>Embryophyta</taxon>
        <taxon>Tracheophyta</taxon>
        <taxon>Spermatophyta</taxon>
        <taxon>Magnoliopsida</taxon>
        <taxon>eudicotyledons</taxon>
        <taxon>Gunneridae</taxon>
        <taxon>Pentapetalae</taxon>
        <taxon>asterids</taxon>
        <taxon>lamiids</taxon>
        <taxon>Solanales</taxon>
        <taxon>Solanaceae</taxon>
        <taxon>Solanoideae</taxon>
        <taxon>Solaneae</taxon>
        <taxon>Solanum</taxon>
    </lineage>
</organism>
<dbReference type="PANTHER" id="PTHR10903:SF152">
    <property type="entry name" value="PROTEIN AIG1-LIKE"/>
    <property type="match status" value="1"/>
</dbReference>
<dbReference type="Gene3D" id="3.40.50.300">
    <property type="entry name" value="P-loop containing nucleotide triphosphate hydrolases"/>
    <property type="match status" value="1"/>
</dbReference>
<comment type="caution">
    <text evidence="4">The sequence shown here is derived from an EMBL/GenBank/DDBJ whole genome shotgun (WGS) entry which is preliminary data.</text>
</comment>
<sequence length="118" mass="13101">MRGSSVSDDWEFIANEAHTVLMISCKCEGKSATNNSILGRNAFQLRSSYGGVTRTCEIQRTRLEDGQILYVIDTPGFDFNAESRLVVNEIGKCIDLADDGVHAFLFVLSVRTSFSKEE</sequence>
<evidence type="ECO:0000259" key="3">
    <source>
        <dbReference type="PROSITE" id="PS51720"/>
    </source>
</evidence>
<accession>A0AAN8Y916</accession>
<protein>
    <recommendedName>
        <fullName evidence="3">AIG1-type G domain-containing protein</fullName>
    </recommendedName>
</protein>
<dbReference type="EMBL" id="JBANQN010000007">
    <property type="protein sequence ID" value="KAK6784195.1"/>
    <property type="molecule type" value="Genomic_DNA"/>
</dbReference>
<dbReference type="AlphaFoldDB" id="A0AAN8Y916"/>
<dbReference type="InterPro" id="IPR027417">
    <property type="entry name" value="P-loop_NTPase"/>
</dbReference>